<gene>
    <name evidence="1" type="ORF">Pan265_27510</name>
</gene>
<dbReference type="AlphaFoldDB" id="A0A518C0X2"/>
<evidence type="ECO:0008006" key="3">
    <source>
        <dbReference type="Google" id="ProtNLM"/>
    </source>
</evidence>
<dbReference type="Proteomes" id="UP000320386">
    <property type="component" value="Chromosome"/>
</dbReference>
<evidence type="ECO:0000313" key="1">
    <source>
        <dbReference type="EMBL" id="QDU72875.1"/>
    </source>
</evidence>
<organism evidence="1 2">
    <name type="scientific">Mucisphaera calidilacus</name>
    <dbReference type="NCBI Taxonomy" id="2527982"/>
    <lineage>
        <taxon>Bacteria</taxon>
        <taxon>Pseudomonadati</taxon>
        <taxon>Planctomycetota</taxon>
        <taxon>Phycisphaerae</taxon>
        <taxon>Phycisphaerales</taxon>
        <taxon>Phycisphaeraceae</taxon>
        <taxon>Mucisphaera</taxon>
    </lineage>
</organism>
<evidence type="ECO:0000313" key="2">
    <source>
        <dbReference type="Proteomes" id="UP000320386"/>
    </source>
</evidence>
<dbReference type="EMBL" id="CP036280">
    <property type="protein sequence ID" value="QDU72875.1"/>
    <property type="molecule type" value="Genomic_DNA"/>
</dbReference>
<protein>
    <recommendedName>
        <fullName evidence="3">S-adenosylmethionine decarboxylase</fullName>
    </recommendedName>
</protein>
<dbReference type="RefSeq" id="WP_145447025.1">
    <property type="nucleotide sequence ID" value="NZ_CP036280.1"/>
</dbReference>
<sequence>MEGCVLQEQVRLMVRAEVGCPPVHVETTAAWMAALADRLGLEGLLPPRCRYTEDPGHRGMSCVAALERSQVSLHCWDEMDPAVMQLDVHAAGVIDVDVVVEAMSVFEPRRVLIRCEGQVEGARSVREEIVFEPKRRGESL</sequence>
<proteinExistence type="predicted"/>
<keyword evidence="2" id="KW-1185">Reference proteome</keyword>
<name>A0A518C0X2_9BACT</name>
<dbReference type="Gene3D" id="3.60.90.10">
    <property type="entry name" value="S-adenosylmethionine decarboxylase"/>
    <property type="match status" value="1"/>
</dbReference>
<accession>A0A518C0X2</accession>
<dbReference type="KEGG" id="mcad:Pan265_27510"/>
<reference evidence="1 2" key="1">
    <citation type="submission" date="2019-02" db="EMBL/GenBank/DDBJ databases">
        <title>Deep-cultivation of Planctomycetes and their phenomic and genomic characterization uncovers novel biology.</title>
        <authorList>
            <person name="Wiegand S."/>
            <person name="Jogler M."/>
            <person name="Boedeker C."/>
            <person name="Pinto D."/>
            <person name="Vollmers J."/>
            <person name="Rivas-Marin E."/>
            <person name="Kohn T."/>
            <person name="Peeters S.H."/>
            <person name="Heuer A."/>
            <person name="Rast P."/>
            <person name="Oberbeckmann S."/>
            <person name="Bunk B."/>
            <person name="Jeske O."/>
            <person name="Meyerdierks A."/>
            <person name="Storesund J.E."/>
            <person name="Kallscheuer N."/>
            <person name="Luecker S."/>
            <person name="Lage O.M."/>
            <person name="Pohl T."/>
            <person name="Merkel B.J."/>
            <person name="Hornburger P."/>
            <person name="Mueller R.-W."/>
            <person name="Bruemmer F."/>
            <person name="Labrenz M."/>
            <person name="Spormann A.M."/>
            <person name="Op den Camp H."/>
            <person name="Overmann J."/>
            <person name="Amann R."/>
            <person name="Jetten M.S.M."/>
            <person name="Mascher T."/>
            <person name="Medema M.H."/>
            <person name="Devos D.P."/>
            <person name="Kaster A.-K."/>
            <person name="Ovreas L."/>
            <person name="Rohde M."/>
            <person name="Galperin M.Y."/>
            <person name="Jogler C."/>
        </authorList>
    </citation>
    <scope>NUCLEOTIDE SEQUENCE [LARGE SCALE GENOMIC DNA]</scope>
    <source>
        <strain evidence="1 2">Pan265</strain>
    </source>
</reference>